<keyword evidence="3" id="KW-1185">Reference proteome</keyword>
<protein>
    <recommendedName>
        <fullName evidence="1">PD-(D/E)XK nuclease domain-containing protein</fullName>
    </recommendedName>
</protein>
<dbReference type="OrthoDB" id="1716169at2"/>
<dbReference type="Proteomes" id="UP000000256">
    <property type="component" value="Chromosome"/>
</dbReference>
<dbReference type="InterPro" id="IPR046821">
    <property type="entry name" value="PDDEXK_11"/>
</dbReference>
<evidence type="ECO:0000313" key="3">
    <source>
        <dbReference type="Proteomes" id="UP000000256"/>
    </source>
</evidence>
<gene>
    <name evidence="2" type="ordered locus">Csac_0635</name>
</gene>
<proteinExistence type="predicted"/>
<dbReference type="eggNOG" id="ENOG5033HY1">
    <property type="taxonomic scope" value="Bacteria"/>
</dbReference>
<dbReference type="RefSeq" id="WP_011916205.1">
    <property type="nucleotide sequence ID" value="NC_009437.1"/>
</dbReference>
<evidence type="ECO:0000259" key="1">
    <source>
        <dbReference type="Pfam" id="PF20472"/>
    </source>
</evidence>
<reference evidence="2 3" key="1">
    <citation type="journal article" date="2008" name="Appl. Environ. Microbiol.">
        <title>Hydrogenomics of the extremely thermophilic bacterium Caldicellulosiruptor saccharolyticus.</title>
        <authorList>
            <person name="van de Werken H.J."/>
            <person name="Verhaart M.R."/>
            <person name="VanFossen A.L."/>
            <person name="Willquist K."/>
            <person name="Lewis D.L."/>
            <person name="Nichols J.D."/>
            <person name="Goorissen H.P."/>
            <person name="Mongodin E.F."/>
            <person name="Nelson K.E."/>
            <person name="van Niel E.W."/>
            <person name="Stams A.J."/>
            <person name="Ward D.E."/>
            <person name="de Vos W.M."/>
            <person name="van der Oost J."/>
            <person name="Kelly R.M."/>
            <person name="Kengen S.W."/>
        </authorList>
    </citation>
    <scope>NUCLEOTIDE SEQUENCE [LARGE SCALE GENOMIC DNA]</scope>
    <source>
        <strain evidence="3">ATCC 43494 / DSM 8903 / Tp8T 6331</strain>
    </source>
</reference>
<sequence length="141" mass="16152">MSPGGRGTRTGKVHEKLIQQALLENYPGAFKEQVVVGNDLFGNKYKADFVLNDEIIISAKWQQTHGTAEQKIVYEIITLVKILKENPKYKKAYIIISGTGYTKKAKDFYLNQKHVEYIKEGNLIEIISFEDFVKRSNLKLL</sequence>
<dbReference type="AlphaFoldDB" id="A4XH73"/>
<evidence type="ECO:0000313" key="2">
    <source>
        <dbReference type="EMBL" id="ABP66258.1"/>
    </source>
</evidence>
<dbReference type="KEGG" id="csc:Csac_0635"/>
<dbReference type="EMBL" id="CP000679">
    <property type="protein sequence ID" value="ABP66258.1"/>
    <property type="molecule type" value="Genomic_DNA"/>
</dbReference>
<dbReference type="Pfam" id="PF20472">
    <property type="entry name" value="PDDEXK_11"/>
    <property type="match status" value="1"/>
</dbReference>
<accession>A4XH73</accession>
<organism evidence="2 3">
    <name type="scientific">Caldicellulosiruptor saccharolyticus (strain ATCC 43494 / DSM 8903 / Tp8T 6331)</name>
    <dbReference type="NCBI Taxonomy" id="351627"/>
    <lineage>
        <taxon>Bacteria</taxon>
        <taxon>Bacillati</taxon>
        <taxon>Bacillota</taxon>
        <taxon>Bacillota incertae sedis</taxon>
        <taxon>Caldicellulosiruptorales</taxon>
        <taxon>Caldicellulosiruptoraceae</taxon>
        <taxon>Caldicellulosiruptor</taxon>
    </lineage>
</organism>
<feature type="domain" description="PD-(D/E)XK nuclease" evidence="1">
    <location>
        <begin position="7"/>
        <end position="137"/>
    </location>
</feature>
<dbReference type="HOGENOM" id="CLU_147881_0_0_9"/>
<name>A4XH73_CALS8</name>